<gene>
    <name evidence="1" type="ORF">RED65_03480</name>
</gene>
<name>Q1N1I2_9GAMM</name>
<dbReference type="OrthoDB" id="71604at2"/>
<reference evidence="1 2" key="1">
    <citation type="submission" date="2006-03" db="EMBL/GenBank/DDBJ databases">
        <authorList>
            <person name="Pinhassi J."/>
            <person name="Pedros-Alio C."/>
            <person name="Ferriera S."/>
            <person name="Johnson J."/>
            <person name="Kravitz S."/>
            <person name="Halpern A."/>
            <person name="Remington K."/>
            <person name="Beeson K."/>
            <person name="Tran B."/>
            <person name="Rogers Y.-H."/>
            <person name="Friedman R."/>
            <person name="Venter J.C."/>
        </authorList>
    </citation>
    <scope>NUCLEOTIDE SEQUENCE [LARGE SCALE GENOMIC DNA]</scope>
    <source>
        <strain evidence="1 2">RED65</strain>
    </source>
</reference>
<dbReference type="STRING" id="207949.RED65_03480"/>
<dbReference type="RefSeq" id="WP_007019028.1">
    <property type="nucleotide sequence ID" value="NZ_CH724120.1"/>
</dbReference>
<dbReference type="HOGENOM" id="CLU_1854318_0_0_6"/>
<sequence>MTVNIIETKDLSDVEITPENKCDFCSAKCCQYITQELDTPRSMHEFDILLWQIAHEDVHIFKDGNGWYLLAMTKCSQLLPDNRCGIYETRPLICREHSNNACEFDVPIDEGCDLYFQTYEEFDAYCRKRFKTWDKRIEKFEAERAKQK</sequence>
<dbReference type="Pfam" id="PF03692">
    <property type="entry name" value="CxxCxxCC"/>
    <property type="match status" value="1"/>
</dbReference>
<dbReference type="AlphaFoldDB" id="Q1N1I2"/>
<evidence type="ECO:0000313" key="1">
    <source>
        <dbReference type="EMBL" id="EAT12068.1"/>
    </source>
</evidence>
<comment type="caution">
    <text evidence="1">The sequence shown here is derived from an EMBL/GenBank/DDBJ whole genome shotgun (WGS) entry which is preliminary data.</text>
</comment>
<keyword evidence="2" id="KW-1185">Reference proteome</keyword>
<evidence type="ECO:0008006" key="3">
    <source>
        <dbReference type="Google" id="ProtNLM"/>
    </source>
</evidence>
<evidence type="ECO:0000313" key="2">
    <source>
        <dbReference type="Proteomes" id="UP000004263"/>
    </source>
</evidence>
<dbReference type="InterPro" id="IPR005358">
    <property type="entry name" value="Puta_zinc/iron-chelating_dom"/>
</dbReference>
<dbReference type="EMBL" id="AAQH01000010">
    <property type="protein sequence ID" value="EAT12068.1"/>
    <property type="molecule type" value="Genomic_DNA"/>
</dbReference>
<accession>Q1N1I2</accession>
<protein>
    <recommendedName>
        <fullName evidence="3">YkgJ family cysteine cluster protein</fullName>
    </recommendedName>
</protein>
<organism evidence="1 2">
    <name type="scientific">Bermanella marisrubri</name>
    <dbReference type="NCBI Taxonomy" id="207949"/>
    <lineage>
        <taxon>Bacteria</taxon>
        <taxon>Pseudomonadati</taxon>
        <taxon>Pseudomonadota</taxon>
        <taxon>Gammaproteobacteria</taxon>
        <taxon>Oceanospirillales</taxon>
        <taxon>Oceanospirillaceae</taxon>
        <taxon>Bermanella</taxon>
    </lineage>
</organism>
<dbReference type="Proteomes" id="UP000004263">
    <property type="component" value="Unassembled WGS sequence"/>
</dbReference>
<proteinExistence type="predicted"/>